<organism evidence="2 3">
    <name type="scientific">Dyadobacter jejuensis</name>
    <dbReference type="NCBI Taxonomy" id="1082580"/>
    <lineage>
        <taxon>Bacteria</taxon>
        <taxon>Pseudomonadati</taxon>
        <taxon>Bacteroidota</taxon>
        <taxon>Cytophagia</taxon>
        <taxon>Cytophagales</taxon>
        <taxon>Spirosomataceae</taxon>
        <taxon>Dyadobacter</taxon>
    </lineage>
</organism>
<evidence type="ECO:0000256" key="1">
    <source>
        <dbReference type="SAM" id="SignalP"/>
    </source>
</evidence>
<dbReference type="InterPro" id="IPR021958">
    <property type="entry name" value="DUF3575"/>
</dbReference>
<dbReference type="OrthoDB" id="1118958at2"/>
<dbReference type="AlphaFoldDB" id="A0A316AJ94"/>
<feature type="chain" id="PRO_5016399749" evidence="1">
    <location>
        <begin position="23"/>
        <end position="241"/>
    </location>
</feature>
<dbReference type="Pfam" id="PF12099">
    <property type="entry name" value="DUF3575"/>
    <property type="match status" value="1"/>
</dbReference>
<accession>A0A316AJ94</accession>
<dbReference type="RefSeq" id="WP_109675064.1">
    <property type="nucleotide sequence ID" value="NZ_QGDT01000007.1"/>
</dbReference>
<proteinExistence type="predicted"/>
<name>A0A316AJ94_9BACT</name>
<sequence>MKRLKLFTLPILFAAFSGTSQAQQLNNNVKVDMTSAILKNVSVKYERVLNKTISINVGLKYRPTSDIPFSNTLVNMEVMDASEEPVKFNSFAFTPEVRFYLNKNGYGEGFYLSPFYRFATFNTNNLQIDYDGTYQTVRTSGKVTGHTGGVALGVQWHFGEHVVLDWTIIGFHLGKAKGTLDGHPNTPFTASEIYSLEGEVTEIEDSSIFTYDRTVTSDRIRDQITGPWGGIRAGIAIGYKF</sequence>
<evidence type="ECO:0000313" key="2">
    <source>
        <dbReference type="EMBL" id="PWJ57378.1"/>
    </source>
</evidence>
<feature type="signal peptide" evidence="1">
    <location>
        <begin position="1"/>
        <end position="22"/>
    </location>
</feature>
<reference evidence="2 3" key="1">
    <citation type="submission" date="2018-03" db="EMBL/GenBank/DDBJ databases">
        <title>Genomic Encyclopedia of Archaeal and Bacterial Type Strains, Phase II (KMG-II): from individual species to whole genera.</title>
        <authorList>
            <person name="Goeker M."/>
        </authorList>
    </citation>
    <scope>NUCLEOTIDE SEQUENCE [LARGE SCALE GENOMIC DNA]</scope>
    <source>
        <strain evidence="2 3">DSM 100346</strain>
    </source>
</reference>
<dbReference type="EMBL" id="QGDT01000007">
    <property type="protein sequence ID" value="PWJ57378.1"/>
    <property type="molecule type" value="Genomic_DNA"/>
</dbReference>
<evidence type="ECO:0000313" key="3">
    <source>
        <dbReference type="Proteomes" id="UP000245880"/>
    </source>
</evidence>
<dbReference type="Proteomes" id="UP000245880">
    <property type="component" value="Unassembled WGS sequence"/>
</dbReference>
<gene>
    <name evidence="2" type="ORF">CLV98_10785</name>
</gene>
<keyword evidence="1" id="KW-0732">Signal</keyword>
<comment type="caution">
    <text evidence="2">The sequence shown here is derived from an EMBL/GenBank/DDBJ whole genome shotgun (WGS) entry which is preliminary data.</text>
</comment>
<keyword evidence="3" id="KW-1185">Reference proteome</keyword>
<protein>
    <submittedName>
        <fullName evidence="2">Uncharacterized protein DUF3575</fullName>
    </submittedName>
</protein>